<feature type="region of interest" description="Disordered" evidence="2">
    <location>
        <begin position="810"/>
        <end position="846"/>
    </location>
</feature>
<feature type="region of interest" description="Disordered" evidence="2">
    <location>
        <begin position="145"/>
        <end position="171"/>
    </location>
</feature>
<feature type="region of interest" description="Disordered" evidence="2">
    <location>
        <begin position="206"/>
        <end position="532"/>
    </location>
</feature>
<feature type="compositionally biased region" description="Basic and acidic residues" evidence="2">
    <location>
        <begin position="453"/>
        <end position="462"/>
    </location>
</feature>
<keyword evidence="1" id="KW-0597">Phosphoprotein</keyword>
<evidence type="ECO:0000313" key="5">
    <source>
        <dbReference type="EnsemblMetazoa" id="AMIN003356-PA"/>
    </source>
</evidence>
<organism evidence="5 6">
    <name type="scientific">Anopheles minimus</name>
    <dbReference type="NCBI Taxonomy" id="112268"/>
    <lineage>
        <taxon>Eukaryota</taxon>
        <taxon>Metazoa</taxon>
        <taxon>Ecdysozoa</taxon>
        <taxon>Arthropoda</taxon>
        <taxon>Hexapoda</taxon>
        <taxon>Insecta</taxon>
        <taxon>Pterygota</taxon>
        <taxon>Neoptera</taxon>
        <taxon>Endopterygota</taxon>
        <taxon>Diptera</taxon>
        <taxon>Nematocera</taxon>
        <taxon>Culicoidea</taxon>
        <taxon>Culicidae</taxon>
        <taxon>Anophelinae</taxon>
        <taxon>Anopheles</taxon>
    </lineage>
</organism>
<dbReference type="Pfam" id="PF14075">
    <property type="entry name" value="UBN_AB"/>
    <property type="match status" value="1"/>
</dbReference>
<feature type="region of interest" description="Disordered" evidence="2">
    <location>
        <begin position="1"/>
        <end position="24"/>
    </location>
</feature>
<feature type="region of interest" description="Disordered" evidence="2">
    <location>
        <begin position="38"/>
        <end position="67"/>
    </location>
</feature>
<dbReference type="GO" id="GO:0006325">
    <property type="term" value="P:chromatin organization"/>
    <property type="evidence" value="ECO:0007669"/>
    <property type="project" value="TreeGrafter"/>
</dbReference>
<dbReference type="InterPro" id="IPR014840">
    <property type="entry name" value="HRD"/>
</dbReference>
<protein>
    <recommendedName>
        <fullName evidence="7">Ubinuclein middle domain-containing protein</fullName>
    </recommendedName>
</protein>
<sequence>MSDVKRAIGDVVKKGGGSSSNPFSALAASEFSTVTAATLNPFGNSDKDGRGDRGNGANGSGGDGAGKKLKTLRLELNLFEPTADSFPEFNFSKLIHEEQKRFKKSQKKQSDRTENGFLSDPDMDVEVERMAQELERKYGMGSEYATKGKTARPSKLDYYDRGAGYDEEDSFIDNSEAYDELIPQEVETVGGGFYINSGQLEFKKLSNFERPEDAHRMPKPKKRALSTTSESSDEEESAGGKKKPTPSVPPVQPTQKQSVEKSATTTDSQQPHRPQAGENEKATVVQVASSEPIVVAPEDEKSRLNGHVAKKQKVVENGPVSVDQKSKPSSGGEGGKEKTNGVKGKSSNNTTGTVAGAATAGSVVDGNKKEENGGVKELKTTTVKDMLRAKRDSLRKMEQEKKGRSSGSSRVSSSEAEEDGDGGGDEEDEDEENGEGDDEDEEEEEECDEEEVGSEKNTRESGSDVDLVSDSGSSHDSEKDAAARGKIVQPVSATATNGTVENEGRAVVAPPSGQQPPKERKQKDCKLPEDIPDQLRKDVESLKELARTLSSAGKINFFESKVADLLLRIDDSARSNVGSSTRNAIFRHLEAQLSISRQSLQLKLKKIRIRKLENKTKSVLSKLEDVITDTMPVVIAKYQLDCAKVSDLRMAAAAAAAAAQSATSLPNGEKSESQPNPPTTQIRNPKKKYAWNERSRTLLWELYSIRQLMFELMRPRNQTEEDVMAEFLRTKVVPLWPKGWIRYEDIHKELDRRKKAVAKTQGQSAVGGAPNASGKKSSSTIVSPLVSPGSTVDAALPAGNSMNGVKTQDVYMPARSSTPSSVKSTNSKGGMDTEKAGSLSNASHHSPITVQSSAACMSPNSSFKRTSDHSIINIMNSPPPPTEKQPGEQRRSFDAVEQSAAFANPDTGMGKDSLKRSPATPMTINLSPGERKQPLPSPDRQRWNSREDDSDSSIEIIAEYNVPKAGAAIPFQSGAGSKLSTPANVLQSSATSLSGASNLPVLNKEKYKNLIAGKHKTHGGSGGSTGSSPIAMGDIVSPVMNSGKYSKHAAPGGVIGFAAPSGNVSGSMLLPEVTGGGGSVRLKDTPPPIDVDVHQIMKDLKEFQELQKQHNVGGGNRKPDGTSLQSQQSHAAAATASTVPAAASSNVVADYFIDCDMDEDDILFATNYTYSGGHKN</sequence>
<evidence type="ECO:0000256" key="2">
    <source>
        <dbReference type="SAM" id="MobiDB-lite"/>
    </source>
</evidence>
<feature type="region of interest" description="Disordered" evidence="2">
    <location>
        <begin position="871"/>
        <end position="951"/>
    </location>
</feature>
<evidence type="ECO:0000259" key="4">
    <source>
        <dbReference type="Pfam" id="PF14075"/>
    </source>
</evidence>
<feature type="compositionally biased region" description="Basic and acidic residues" evidence="2">
    <location>
        <begin position="1"/>
        <end position="13"/>
    </location>
</feature>
<feature type="compositionally biased region" description="Basic and acidic residues" evidence="2">
    <location>
        <begin position="366"/>
        <end position="379"/>
    </location>
</feature>
<reference evidence="5" key="2">
    <citation type="submission" date="2020-05" db="UniProtKB">
        <authorList>
            <consortium name="EnsemblMetazoa"/>
        </authorList>
    </citation>
    <scope>IDENTIFICATION</scope>
    <source>
        <strain evidence="5">MINIMUS1</strain>
    </source>
</reference>
<proteinExistence type="predicted"/>
<feature type="compositionally biased region" description="Low complexity" evidence="2">
    <location>
        <begin position="816"/>
        <end position="828"/>
    </location>
</feature>
<reference evidence="6" key="1">
    <citation type="submission" date="2013-03" db="EMBL/GenBank/DDBJ databases">
        <title>The Genome Sequence of Anopheles minimus MINIMUS1.</title>
        <authorList>
            <consortium name="The Broad Institute Genomics Platform"/>
            <person name="Neafsey D.E."/>
            <person name="Walton C."/>
            <person name="Walker B."/>
            <person name="Young S.K."/>
            <person name="Zeng Q."/>
            <person name="Gargeya S."/>
            <person name="Fitzgerald M."/>
            <person name="Haas B."/>
            <person name="Abouelleil A."/>
            <person name="Allen A.W."/>
            <person name="Alvarado L."/>
            <person name="Arachchi H.M."/>
            <person name="Berlin A.M."/>
            <person name="Chapman S.B."/>
            <person name="Gainer-Dewar J."/>
            <person name="Goldberg J."/>
            <person name="Griggs A."/>
            <person name="Gujja S."/>
            <person name="Hansen M."/>
            <person name="Howarth C."/>
            <person name="Imamovic A."/>
            <person name="Ireland A."/>
            <person name="Larimer J."/>
            <person name="McCowan C."/>
            <person name="Murphy C."/>
            <person name="Pearson M."/>
            <person name="Poon T.W."/>
            <person name="Priest M."/>
            <person name="Roberts A."/>
            <person name="Saif S."/>
            <person name="Shea T."/>
            <person name="Sisk P."/>
            <person name="Sykes S."/>
            <person name="Wortman J."/>
            <person name="Nusbaum C."/>
            <person name="Birren B."/>
        </authorList>
    </citation>
    <scope>NUCLEOTIDE SEQUENCE [LARGE SCALE GENOMIC DNA]</scope>
    <source>
        <strain evidence="6">MINIMUS1</strain>
    </source>
</reference>
<feature type="compositionally biased region" description="Low complexity" evidence="2">
    <location>
        <begin position="1122"/>
        <end position="1131"/>
    </location>
</feature>
<feature type="compositionally biased region" description="Basic and acidic residues" evidence="2">
    <location>
        <begin position="473"/>
        <end position="483"/>
    </location>
</feature>
<feature type="region of interest" description="Disordered" evidence="2">
    <location>
        <begin position="756"/>
        <end position="784"/>
    </location>
</feature>
<evidence type="ECO:0000259" key="3">
    <source>
        <dbReference type="Pfam" id="PF08729"/>
    </source>
</evidence>
<feature type="region of interest" description="Disordered" evidence="2">
    <location>
        <begin position="100"/>
        <end position="123"/>
    </location>
</feature>
<dbReference type="VEuPathDB" id="VectorBase:AMIN003356"/>
<dbReference type="AlphaFoldDB" id="A0A182VZ51"/>
<feature type="compositionally biased region" description="Basic and acidic residues" evidence="2">
    <location>
        <begin position="885"/>
        <end position="894"/>
    </location>
</feature>
<feature type="region of interest" description="Disordered" evidence="2">
    <location>
        <begin position="662"/>
        <end position="688"/>
    </location>
</feature>
<feature type="compositionally biased region" description="Acidic residues" evidence="2">
    <location>
        <begin position="415"/>
        <end position="452"/>
    </location>
</feature>
<dbReference type="Pfam" id="PF08729">
    <property type="entry name" value="HUN"/>
    <property type="match status" value="1"/>
</dbReference>
<accession>A0A182VZ51</accession>
<keyword evidence="6" id="KW-1185">Reference proteome</keyword>
<feature type="compositionally biased region" description="Basic and acidic residues" evidence="2">
    <location>
        <begin position="154"/>
        <end position="164"/>
    </location>
</feature>
<evidence type="ECO:0000256" key="1">
    <source>
        <dbReference type="ARBA" id="ARBA00022553"/>
    </source>
</evidence>
<feature type="compositionally biased region" description="Basic and acidic residues" evidence="2">
    <location>
        <begin position="929"/>
        <end position="947"/>
    </location>
</feature>
<feature type="compositionally biased region" description="Basic and acidic residues" evidence="2">
    <location>
        <begin position="385"/>
        <end position="403"/>
    </location>
</feature>
<feature type="compositionally biased region" description="Basic and acidic residues" evidence="2">
    <location>
        <begin position="517"/>
        <end position="532"/>
    </location>
</feature>
<dbReference type="GO" id="GO:0005634">
    <property type="term" value="C:nucleus"/>
    <property type="evidence" value="ECO:0007669"/>
    <property type="project" value="TreeGrafter"/>
</dbReference>
<dbReference type="InterPro" id="IPR026947">
    <property type="entry name" value="UBN_middle_dom"/>
</dbReference>
<feature type="domain" description="Ubinuclein middle" evidence="4">
    <location>
        <begin position="527"/>
        <end position="748"/>
    </location>
</feature>
<feature type="compositionally biased region" description="Low complexity" evidence="2">
    <location>
        <begin position="341"/>
        <end position="365"/>
    </location>
</feature>
<feature type="compositionally biased region" description="Gly residues" evidence="2">
    <location>
        <begin position="54"/>
        <end position="64"/>
    </location>
</feature>
<feature type="compositionally biased region" description="Polar residues" evidence="2">
    <location>
        <begin position="491"/>
        <end position="500"/>
    </location>
</feature>
<feature type="domain" description="Hpc2-related" evidence="3">
    <location>
        <begin position="154"/>
        <end position="201"/>
    </location>
</feature>
<dbReference type="PANTHER" id="PTHR21669">
    <property type="entry name" value="CAPZ-INTERACTING PROTEIN AND RELATED PROTEINS"/>
    <property type="match status" value="1"/>
</dbReference>
<dbReference type="STRING" id="112268.A0A182VZ51"/>
<feature type="compositionally biased region" description="Polar residues" evidence="2">
    <location>
        <begin position="260"/>
        <end position="272"/>
    </location>
</feature>
<dbReference type="Proteomes" id="UP000075920">
    <property type="component" value="Unassembled WGS sequence"/>
</dbReference>
<name>A0A182VZ51_9DIPT</name>
<evidence type="ECO:0008006" key="7">
    <source>
        <dbReference type="Google" id="ProtNLM"/>
    </source>
</evidence>
<dbReference type="EnsemblMetazoa" id="AMIN003356-RA">
    <property type="protein sequence ID" value="AMIN003356-PA"/>
    <property type="gene ID" value="AMIN003356"/>
</dbReference>
<evidence type="ECO:0000313" key="6">
    <source>
        <dbReference type="Proteomes" id="UP000075920"/>
    </source>
</evidence>
<feature type="compositionally biased region" description="Low complexity" evidence="2">
    <location>
        <begin position="405"/>
        <end position="414"/>
    </location>
</feature>
<feature type="region of interest" description="Disordered" evidence="2">
    <location>
        <begin position="1110"/>
        <end position="1131"/>
    </location>
</feature>
<dbReference type="PANTHER" id="PTHR21669:SF28">
    <property type="entry name" value="YEMANUCLEIN"/>
    <property type="match status" value="1"/>
</dbReference>
<feature type="compositionally biased region" description="Basic and acidic residues" evidence="2">
    <location>
        <begin position="206"/>
        <end position="216"/>
    </location>
</feature>